<accession>A0A433KQG3</accession>
<protein>
    <submittedName>
        <fullName evidence="2">Uncharacterized protein</fullName>
    </submittedName>
</protein>
<dbReference type="OrthoDB" id="6173046at2"/>
<comment type="caution">
    <text evidence="2">The sequence shown here is derived from an EMBL/GenBank/DDBJ whole genome shotgun (WGS) entry which is preliminary data.</text>
</comment>
<name>A0A433KQG3_9GAMM</name>
<gene>
    <name evidence="2" type="ORF">ELY38_09515</name>
</gene>
<dbReference type="Proteomes" id="UP000287023">
    <property type="component" value="Unassembled WGS sequence"/>
</dbReference>
<evidence type="ECO:0000313" key="3">
    <source>
        <dbReference type="Proteomes" id="UP000287023"/>
    </source>
</evidence>
<sequence>MITLQAAEPAAPQDESSALAPHAMPDKPNIDTGTAGTTSGITGADMDQEDETTGGGQSRGDAMFQTPASQSDAGPVYETESPEHEEARLPDEPLGADDSGRQEDGEPQASTSDSPE</sequence>
<feature type="compositionally biased region" description="Low complexity" evidence="1">
    <location>
        <begin position="30"/>
        <end position="45"/>
    </location>
</feature>
<feature type="compositionally biased region" description="Basic and acidic residues" evidence="1">
    <location>
        <begin position="81"/>
        <end position="91"/>
    </location>
</feature>
<dbReference type="EMBL" id="RZHF01000014">
    <property type="protein sequence ID" value="RUR31834.1"/>
    <property type="molecule type" value="Genomic_DNA"/>
</dbReference>
<evidence type="ECO:0000256" key="1">
    <source>
        <dbReference type="SAM" id="MobiDB-lite"/>
    </source>
</evidence>
<dbReference type="AlphaFoldDB" id="A0A433KQG3"/>
<keyword evidence="3" id="KW-1185">Reference proteome</keyword>
<evidence type="ECO:0000313" key="2">
    <source>
        <dbReference type="EMBL" id="RUR31834.1"/>
    </source>
</evidence>
<organism evidence="2 3">
    <name type="scientific">Vreelandella nanhaiensis</name>
    <dbReference type="NCBI Taxonomy" id="1258546"/>
    <lineage>
        <taxon>Bacteria</taxon>
        <taxon>Pseudomonadati</taxon>
        <taxon>Pseudomonadota</taxon>
        <taxon>Gammaproteobacteria</taxon>
        <taxon>Oceanospirillales</taxon>
        <taxon>Halomonadaceae</taxon>
        <taxon>Vreelandella</taxon>
    </lineage>
</organism>
<proteinExistence type="predicted"/>
<feature type="region of interest" description="Disordered" evidence="1">
    <location>
        <begin position="1"/>
        <end position="116"/>
    </location>
</feature>
<reference evidence="2 3" key="1">
    <citation type="submission" date="2018-12" db="EMBL/GenBank/DDBJ databases">
        <title>three novel Halomonas strain isolated from plants.</title>
        <authorList>
            <person name="Sun C."/>
        </authorList>
    </citation>
    <scope>NUCLEOTIDE SEQUENCE [LARGE SCALE GENOMIC DNA]</scope>
    <source>
        <strain evidence="2 3">JCM 18142</strain>
    </source>
</reference>